<dbReference type="EMBL" id="BMAC01000224">
    <property type="protein sequence ID" value="GFP90737.1"/>
    <property type="molecule type" value="Genomic_DNA"/>
</dbReference>
<keyword evidence="4" id="KW-0146">Chitin degradation</keyword>
<accession>A0A830BS98</accession>
<dbReference type="Gene3D" id="3.20.20.80">
    <property type="entry name" value="Glycosidases"/>
    <property type="match status" value="1"/>
</dbReference>
<dbReference type="PANTHER" id="PTHR45708">
    <property type="entry name" value="ENDOCHITINASE"/>
    <property type="match status" value="1"/>
</dbReference>
<evidence type="ECO:0000256" key="3">
    <source>
        <dbReference type="ARBA" id="ARBA00022801"/>
    </source>
</evidence>
<keyword evidence="5" id="KW-0119">Carbohydrate metabolism</keyword>
<evidence type="ECO:0000256" key="6">
    <source>
        <dbReference type="ARBA" id="ARBA00023326"/>
    </source>
</evidence>
<keyword evidence="9" id="KW-1185">Reference proteome</keyword>
<feature type="non-terminal residue" evidence="8">
    <location>
        <position position="1"/>
    </location>
</feature>
<dbReference type="GO" id="GO:0005576">
    <property type="term" value="C:extracellular region"/>
    <property type="evidence" value="ECO:0007669"/>
    <property type="project" value="TreeGrafter"/>
</dbReference>
<dbReference type="InterPro" id="IPR017853">
    <property type="entry name" value="GH"/>
</dbReference>
<proteinExistence type="predicted"/>
<dbReference type="PROSITE" id="PS51910">
    <property type="entry name" value="GH18_2"/>
    <property type="match status" value="1"/>
</dbReference>
<evidence type="ECO:0000256" key="4">
    <source>
        <dbReference type="ARBA" id="ARBA00023024"/>
    </source>
</evidence>
<dbReference type="EC" id="3.2.1.14" evidence="2"/>
<protein>
    <recommendedName>
        <fullName evidence="2">chitinase</fullName>
        <ecNumber evidence="2">3.2.1.14</ecNumber>
    </recommendedName>
</protein>
<dbReference type="SUPFAM" id="SSF51445">
    <property type="entry name" value="(Trans)glycosidases"/>
    <property type="match status" value="1"/>
</dbReference>
<dbReference type="GO" id="GO:0006032">
    <property type="term" value="P:chitin catabolic process"/>
    <property type="evidence" value="ECO:0007669"/>
    <property type="project" value="UniProtKB-KW"/>
</dbReference>
<keyword evidence="6" id="KW-0624">Polysaccharide degradation</keyword>
<evidence type="ECO:0000313" key="8">
    <source>
        <dbReference type="EMBL" id="GFP90737.1"/>
    </source>
</evidence>
<organism evidence="8 9">
    <name type="scientific">Phtheirospermum japonicum</name>
    <dbReference type="NCBI Taxonomy" id="374723"/>
    <lineage>
        <taxon>Eukaryota</taxon>
        <taxon>Viridiplantae</taxon>
        <taxon>Streptophyta</taxon>
        <taxon>Embryophyta</taxon>
        <taxon>Tracheophyta</taxon>
        <taxon>Spermatophyta</taxon>
        <taxon>Magnoliopsida</taxon>
        <taxon>eudicotyledons</taxon>
        <taxon>Gunneridae</taxon>
        <taxon>Pentapetalae</taxon>
        <taxon>asterids</taxon>
        <taxon>lamiids</taxon>
        <taxon>Lamiales</taxon>
        <taxon>Orobanchaceae</taxon>
        <taxon>Orobanchaceae incertae sedis</taxon>
        <taxon>Phtheirospermum</taxon>
    </lineage>
</organism>
<name>A0A830BS98_9LAMI</name>
<keyword evidence="3" id="KW-0378">Hydrolase</keyword>
<comment type="caution">
    <text evidence="8">The sequence shown here is derived from an EMBL/GenBank/DDBJ whole genome shotgun (WGS) entry which is preliminary data.</text>
</comment>
<dbReference type="AlphaFoldDB" id="A0A830BS98"/>
<evidence type="ECO:0000259" key="7">
    <source>
        <dbReference type="PROSITE" id="PS51910"/>
    </source>
</evidence>
<gene>
    <name evidence="8" type="ORF">PHJA_001217600</name>
</gene>
<dbReference type="PANTHER" id="PTHR45708:SF21">
    <property type="entry name" value="ACIDIC ENDOCHITINASE"/>
    <property type="match status" value="1"/>
</dbReference>
<dbReference type="OrthoDB" id="6020543at2759"/>
<dbReference type="InterPro" id="IPR001223">
    <property type="entry name" value="Glyco_hydro18_cat"/>
</dbReference>
<sequence>HTPLPIRRRPNPRLQPRRPLRASLNTCTFLSEEIKYCQRRHVKVLLSIGGEIGNYTLISNKDAAHVAAYPWNNFLGDKHNSTARLLGAAVLDGVDLAISQGSPEHYPALVMYLRSIDETILISGAPFCPFPSKYLGRALESTRFGYVWVQFNKNPECEYNNTSADNLINSWRTWTMSKEVRAAKIFLELMAAVIFRRVC</sequence>
<dbReference type="GO" id="GO:0008843">
    <property type="term" value="F:endochitinase activity"/>
    <property type="evidence" value="ECO:0007669"/>
    <property type="project" value="UniProtKB-EC"/>
</dbReference>
<evidence type="ECO:0000256" key="5">
    <source>
        <dbReference type="ARBA" id="ARBA00023277"/>
    </source>
</evidence>
<dbReference type="Pfam" id="PF00704">
    <property type="entry name" value="Glyco_hydro_18"/>
    <property type="match status" value="1"/>
</dbReference>
<reference evidence="8" key="1">
    <citation type="submission" date="2020-07" db="EMBL/GenBank/DDBJ databases">
        <title>Ethylene signaling mediates host invasion by parasitic plants.</title>
        <authorList>
            <person name="Yoshida S."/>
        </authorList>
    </citation>
    <scope>NUCLEOTIDE SEQUENCE</scope>
    <source>
        <strain evidence="8">Okayama</strain>
    </source>
</reference>
<dbReference type="GO" id="GO:0000272">
    <property type="term" value="P:polysaccharide catabolic process"/>
    <property type="evidence" value="ECO:0007669"/>
    <property type="project" value="UniProtKB-KW"/>
</dbReference>
<evidence type="ECO:0000313" key="9">
    <source>
        <dbReference type="Proteomes" id="UP000653305"/>
    </source>
</evidence>
<comment type="catalytic activity">
    <reaction evidence="1">
        <text>Random endo-hydrolysis of N-acetyl-beta-D-glucosaminide (1-&gt;4)-beta-linkages in chitin and chitodextrins.</text>
        <dbReference type="EC" id="3.2.1.14"/>
    </reaction>
</comment>
<evidence type="ECO:0000256" key="1">
    <source>
        <dbReference type="ARBA" id="ARBA00000822"/>
    </source>
</evidence>
<feature type="domain" description="GH18" evidence="7">
    <location>
        <begin position="1"/>
        <end position="199"/>
    </location>
</feature>
<dbReference type="InterPro" id="IPR050542">
    <property type="entry name" value="Glycosyl_Hydrlase18_Chitinase"/>
</dbReference>
<dbReference type="Proteomes" id="UP000653305">
    <property type="component" value="Unassembled WGS sequence"/>
</dbReference>
<evidence type="ECO:0000256" key="2">
    <source>
        <dbReference type="ARBA" id="ARBA00012729"/>
    </source>
</evidence>